<gene>
    <name evidence="2" type="ORF">HIJ39_15810</name>
</gene>
<proteinExistence type="predicted"/>
<name>A0A7Y0L5S1_9FIRM</name>
<evidence type="ECO:0000313" key="3">
    <source>
        <dbReference type="Proteomes" id="UP000533476"/>
    </source>
</evidence>
<evidence type="ECO:0000313" key="2">
    <source>
        <dbReference type="EMBL" id="NMP23804.1"/>
    </source>
</evidence>
<protein>
    <submittedName>
        <fullName evidence="2">Uncharacterized protein</fullName>
    </submittedName>
</protein>
<dbReference type="RefSeq" id="WP_169101395.1">
    <property type="nucleotide sequence ID" value="NZ_JABBVZ010000067.1"/>
</dbReference>
<keyword evidence="3" id="KW-1185">Reference proteome</keyword>
<dbReference type="Proteomes" id="UP000533476">
    <property type="component" value="Unassembled WGS sequence"/>
</dbReference>
<feature type="compositionally biased region" description="Basic residues" evidence="1">
    <location>
        <begin position="39"/>
        <end position="48"/>
    </location>
</feature>
<dbReference type="AlphaFoldDB" id="A0A7Y0L5S1"/>
<dbReference type="EMBL" id="JABBVZ010000067">
    <property type="protein sequence ID" value="NMP23804.1"/>
    <property type="molecule type" value="Genomic_DNA"/>
</dbReference>
<comment type="caution">
    <text evidence="2">The sequence shown here is derived from an EMBL/GenBank/DDBJ whole genome shotgun (WGS) entry which is preliminary data.</text>
</comment>
<feature type="region of interest" description="Disordered" evidence="1">
    <location>
        <begin position="39"/>
        <end position="69"/>
    </location>
</feature>
<evidence type="ECO:0000256" key="1">
    <source>
        <dbReference type="SAM" id="MobiDB-lite"/>
    </source>
</evidence>
<accession>A0A7Y0L5S1</accession>
<organism evidence="2 3">
    <name type="scientific">Sulfobacillus harzensis</name>
    <dbReference type="NCBI Taxonomy" id="2729629"/>
    <lineage>
        <taxon>Bacteria</taxon>
        <taxon>Bacillati</taxon>
        <taxon>Bacillota</taxon>
        <taxon>Clostridia</taxon>
        <taxon>Eubacteriales</taxon>
        <taxon>Clostridiales Family XVII. Incertae Sedis</taxon>
        <taxon>Sulfobacillus</taxon>
    </lineage>
</organism>
<reference evidence="2 3" key="1">
    <citation type="submission" date="2020-04" db="EMBL/GenBank/DDBJ databases">
        <authorList>
            <person name="Zhang R."/>
            <person name="Schippers A."/>
        </authorList>
    </citation>
    <scope>NUCLEOTIDE SEQUENCE [LARGE SCALE GENOMIC DNA]</scope>
    <source>
        <strain evidence="2 3">DSM 109850</strain>
    </source>
</reference>
<sequence length="125" mass="14275">MAKWTAAERHVIQTARTFREACARLPQRDREQVRAQWRYRRGSTRQRRTTPYAHTNPGGVAVAGRGPETPDERRVARILGHVREQARAAGVWVDVALLLAALRDTDWRGAEQAIRQALPVEGWTR</sequence>